<dbReference type="EMBL" id="LAZR01000003">
    <property type="protein sequence ID" value="KKO11464.1"/>
    <property type="molecule type" value="Genomic_DNA"/>
</dbReference>
<organism evidence="3">
    <name type="scientific">marine sediment metagenome</name>
    <dbReference type="NCBI Taxonomy" id="412755"/>
    <lineage>
        <taxon>unclassified sequences</taxon>
        <taxon>metagenomes</taxon>
        <taxon>ecological metagenomes</taxon>
    </lineage>
</organism>
<dbReference type="GO" id="GO:0000166">
    <property type="term" value="F:nucleotide binding"/>
    <property type="evidence" value="ECO:0007669"/>
    <property type="project" value="InterPro"/>
</dbReference>
<gene>
    <name evidence="3" type="ORF">LCGC14_0019450</name>
</gene>
<feature type="domain" description="Gfo/Idh/MocA-like oxidoreductase C-terminal" evidence="2">
    <location>
        <begin position="148"/>
        <end position="428"/>
    </location>
</feature>
<dbReference type="Gene3D" id="3.30.360.10">
    <property type="entry name" value="Dihydrodipicolinate Reductase, domain 2"/>
    <property type="match status" value="1"/>
</dbReference>
<feature type="domain" description="Gfo/Idh/MocA-like oxidoreductase N-terminal" evidence="1">
    <location>
        <begin position="8"/>
        <end position="136"/>
    </location>
</feature>
<evidence type="ECO:0000313" key="3">
    <source>
        <dbReference type="EMBL" id="KKO11464.1"/>
    </source>
</evidence>
<dbReference type="Pfam" id="PF02894">
    <property type="entry name" value="GFO_IDH_MocA_C"/>
    <property type="match status" value="1"/>
</dbReference>
<dbReference type="InterPro" id="IPR051450">
    <property type="entry name" value="Gfo/Idh/MocA_Oxidoreductases"/>
</dbReference>
<reference evidence="3" key="1">
    <citation type="journal article" date="2015" name="Nature">
        <title>Complex archaea that bridge the gap between prokaryotes and eukaryotes.</title>
        <authorList>
            <person name="Spang A."/>
            <person name="Saw J.H."/>
            <person name="Jorgensen S.L."/>
            <person name="Zaremba-Niedzwiedzka K."/>
            <person name="Martijn J."/>
            <person name="Lind A.E."/>
            <person name="van Eijk R."/>
            <person name="Schleper C."/>
            <person name="Guy L."/>
            <person name="Ettema T.J."/>
        </authorList>
    </citation>
    <scope>NUCLEOTIDE SEQUENCE</scope>
</reference>
<dbReference type="InterPro" id="IPR000683">
    <property type="entry name" value="Gfo/Idh/MocA-like_OxRdtase_N"/>
</dbReference>
<evidence type="ECO:0000259" key="2">
    <source>
        <dbReference type="Pfam" id="PF02894"/>
    </source>
</evidence>
<dbReference type="SUPFAM" id="SSF51735">
    <property type="entry name" value="NAD(P)-binding Rossmann-fold domains"/>
    <property type="match status" value="1"/>
</dbReference>
<proteinExistence type="predicted"/>
<evidence type="ECO:0008006" key="4">
    <source>
        <dbReference type="Google" id="ProtNLM"/>
    </source>
</evidence>
<dbReference type="InterPro" id="IPR004104">
    <property type="entry name" value="Gfo/Idh/MocA-like_OxRdtase_C"/>
</dbReference>
<sequence>MSSNSKTRYAHVGLGGRSRMYMEAIAGDFSDYAEMVGICDINPGRLELYNTDLDQAGHPKVPAFTADQFDRMIAETRPDRVIVTTGPDVTHSDYIVRAMELGCNVVTEKPMTTDDERCRKILETRAATGRDVQVTFNYRYAPARGQVKQMLDRGDIGEILSVDFTWPLDTQHGADYFRRWHRYRDSSGSLLVHKATHHFDLVNWWLNDVPEEVFCHATRTFYTGENADRMGLTGRSERCLTCPCSDTCDFFLDLKASEGLKRLYLDHEHHDGYFRDRCVFSDEITIWDNMSVSVRYSRGAVMSYFLLAYAPWEGYQVAFSGTKGRLEHGSTQFGYISGHENAATPGKLKDEGQYVTLHTHGADPQGFEPWTGEGGHGGGDPVLLDDIFHPNPPADPLGRKADQRDGAYSILTGVAAYKSIDAGMPIKIADLLGDAPLD</sequence>
<dbReference type="InterPro" id="IPR036291">
    <property type="entry name" value="NAD(P)-bd_dom_sf"/>
</dbReference>
<comment type="caution">
    <text evidence="3">The sequence shown here is derived from an EMBL/GenBank/DDBJ whole genome shotgun (WGS) entry which is preliminary data.</text>
</comment>
<dbReference type="SUPFAM" id="SSF55347">
    <property type="entry name" value="Glyceraldehyde-3-phosphate dehydrogenase-like, C-terminal domain"/>
    <property type="match status" value="1"/>
</dbReference>
<protein>
    <recommendedName>
        <fullName evidence="4">Gfo/Idh/MocA-like oxidoreductase N-terminal domain-containing protein</fullName>
    </recommendedName>
</protein>
<dbReference type="PANTHER" id="PTHR43377">
    <property type="entry name" value="BILIVERDIN REDUCTASE A"/>
    <property type="match status" value="1"/>
</dbReference>
<evidence type="ECO:0000259" key="1">
    <source>
        <dbReference type="Pfam" id="PF01408"/>
    </source>
</evidence>
<name>A0A0F9Z2W8_9ZZZZ</name>
<accession>A0A0F9Z2W8</accession>
<dbReference type="Gene3D" id="3.40.50.720">
    <property type="entry name" value="NAD(P)-binding Rossmann-like Domain"/>
    <property type="match status" value="1"/>
</dbReference>
<dbReference type="Pfam" id="PF01408">
    <property type="entry name" value="GFO_IDH_MocA"/>
    <property type="match status" value="1"/>
</dbReference>
<dbReference type="PANTHER" id="PTHR43377:SF2">
    <property type="entry name" value="BINDING ROSSMANN FOLD OXIDOREDUCTASE, PUTATIVE (AFU_ORTHOLOGUE AFUA_4G00560)-RELATED"/>
    <property type="match status" value="1"/>
</dbReference>
<dbReference type="AlphaFoldDB" id="A0A0F9Z2W8"/>